<evidence type="ECO:0000313" key="1">
    <source>
        <dbReference type="EMBL" id="SMH72600.1"/>
    </source>
</evidence>
<dbReference type="Proteomes" id="UP000230607">
    <property type="component" value="Chromosome 1"/>
</dbReference>
<name>A0A2H1FIK9_9ARCH</name>
<gene>
    <name evidence="1" type="ORF">NCS_30440</name>
</gene>
<sequence length="371" mass="41960">MAGQDNYISFFKKWFPVNKAKGLLAQLSFENEFENGFLKKYSGNFYPGCWVISPKSHESHRARYAVFIHNRIEDASGAGKNVDSLLGSKKEIFNKIARFLDSSSFGVIYAVPHTADGHLDFSKLDGDGFDSLKWNLFILNGTSFVLLDAGKFFSKWRGGMRPRRPQESQKWDSNEQIISKLSKIPTEKLEAFVLKEIFYTGFLKSVIKVSTDDPYDVDSFIISTQDNSVFPVELKEKSPVFEKYKKGDQIREHYFGIDSGRISCLERICSPNDANAFYVVREVEDGKDGKERNLVKWKCMTLSGVIMAASWNAIGGGSGMFGSTTSTVKLPYGEFADLTDQTFSEENLKKVSSRTRAMKMISDDYRSSLQK</sequence>
<evidence type="ECO:0000313" key="2">
    <source>
        <dbReference type="Proteomes" id="UP000230607"/>
    </source>
</evidence>
<dbReference type="EMBL" id="LT841358">
    <property type="protein sequence ID" value="SMH72600.1"/>
    <property type="molecule type" value="Genomic_DNA"/>
</dbReference>
<keyword evidence="2" id="KW-1185">Reference proteome</keyword>
<dbReference type="RefSeq" id="WP_157928339.1">
    <property type="nucleotide sequence ID" value="NZ_LT841358.1"/>
</dbReference>
<organism evidence="1 2">
    <name type="scientific">Candidatus Nitrosotalea okcheonensis</name>
    <dbReference type="NCBI Taxonomy" id="1903276"/>
    <lineage>
        <taxon>Archaea</taxon>
        <taxon>Nitrososphaerota</taxon>
        <taxon>Nitrososphaeria</taxon>
        <taxon>Nitrosotaleales</taxon>
        <taxon>Nitrosotaleaceae</taxon>
        <taxon>Nitrosotalea</taxon>
    </lineage>
</organism>
<proteinExistence type="predicted"/>
<dbReference type="AlphaFoldDB" id="A0A2H1FIK9"/>
<accession>A0A2H1FIK9</accession>
<reference evidence="2" key="1">
    <citation type="submission" date="2017-03" db="EMBL/GenBank/DDBJ databases">
        <authorList>
            <person name="Herbold C."/>
        </authorList>
    </citation>
    <scope>NUCLEOTIDE SEQUENCE [LARGE SCALE GENOMIC DNA]</scope>
</reference>
<protein>
    <submittedName>
        <fullName evidence="1">Uncharacterized protein</fullName>
    </submittedName>
</protein>